<evidence type="ECO:0000313" key="3">
    <source>
        <dbReference type="Proteomes" id="UP001174909"/>
    </source>
</evidence>
<proteinExistence type="predicted"/>
<evidence type="ECO:0000313" key="2">
    <source>
        <dbReference type="EMBL" id="CAI8042111.1"/>
    </source>
</evidence>
<feature type="region of interest" description="Disordered" evidence="1">
    <location>
        <begin position="1"/>
        <end position="38"/>
    </location>
</feature>
<comment type="caution">
    <text evidence="2">The sequence shown here is derived from an EMBL/GenBank/DDBJ whole genome shotgun (WGS) entry which is preliminary data.</text>
</comment>
<feature type="non-terminal residue" evidence="2">
    <location>
        <position position="69"/>
    </location>
</feature>
<accession>A0AA35T854</accession>
<keyword evidence="3" id="KW-1185">Reference proteome</keyword>
<name>A0AA35T854_GEOBA</name>
<dbReference type="Proteomes" id="UP001174909">
    <property type="component" value="Unassembled WGS sequence"/>
</dbReference>
<evidence type="ECO:0000256" key="1">
    <source>
        <dbReference type="SAM" id="MobiDB-lite"/>
    </source>
</evidence>
<gene>
    <name evidence="2" type="ORF">GBAR_LOCUS23382</name>
</gene>
<protein>
    <submittedName>
        <fullName evidence="2">Uncharacterized protein</fullName>
    </submittedName>
</protein>
<dbReference type="AlphaFoldDB" id="A0AA35T854"/>
<dbReference type="EMBL" id="CASHTH010003238">
    <property type="protein sequence ID" value="CAI8042111.1"/>
    <property type="molecule type" value="Genomic_DNA"/>
</dbReference>
<feature type="non-terminal residue" evidence="2">
    <location>
        <position position="1"/>
    </location>
</feature>
<organism evidence="2 3">
    <name type="scientific">Geodia barretti</name>
    <name type="common">Barrett's horny sponge</name>
    <dbReference type="NCBI Taxonomy" id="519541"/>
    <lineage>
        <taxon>Eukaryota</taxon>
        <taxon>Metazoa</taxon>
        <taxon>Porifera</taxon>
        <taxon>Demospongiae</taxon>
        <taxon>Heteroscleromorpha</taxon>
        <taxon>Tetractinellida</taxon>
        <taxon>Astrophorina</taxon>
        <taxon>Geodiidae</taxon>
        <taxon>Geodia</taxon>
    </lineage>
</organism>
<reference evidence="2" key="1">
    <citation type="submission" date="2023-03" db="EMBL/GenBank/DDBJ databases">
        <authorList>
            <person name="Steffen K."/>
            <person name="Cardenas P."/>
        </authorList>
    </citation>
    <scope>NUCLEOTIDE SEQUENCE</scope>
</reference>
<sequence length="69" mass="7997">QEDSSNIGHTRVLPSDFPKTTATATTHQSTIDYEEEDDYESMDEALPCLNSYFTDEPPHIRPFIFQPRY</sequence>